<name>A0ABV8QT43_9BACT</name>
<feature type="signal peptide" evidence="1">
    <location>
        <begin position="1"/>
        <end position="20"/>
    </location>
</feature>
<evidence type="ECO:0000313" key="2">
    <source>
        <dbReference type="EMBL" id="MFC4262079.1"/>
    </source>
</evidence>
<dbReference type="EMBL" id="JBHSCZ010000001">
    <property type="protein sequence ID" value="MFC4262079.1"/>
    <property type="molecule type" value="Genomic_DNA"/>
</dbReference>
<organism evidence="2 3">
    <name type="scientific">Ferruginibacter yonginensis</name>
    <dbReference type="NCBI Taxonomy" id="1310416"/>
    <lineage>
        <taxon>Bacteria</taxon>
        <taxon>Pseudomonadati</taxon>
        <taxon>Bacteroidota</taxon>
        <taxon>Chitinophagia</taxon>
        <taxon>Chitinophagales</taxon>
        <taxon>Chitinophagaceae</taxon>
        <taxon>Ferruginibacter</taxon>
    </lineage>
</organism>
<evidence type="ECO:0000256" key="1">
    <source>
        <dbReference type="SAM" id="SignalP"/>
    </source>
</evidence>
<keyword evidence="3" id="KW-1185">Reference proteome</keyword>
<reference evidence="3" key="1">
    <citation type="journal article" date="2019" name="Int. J. Syst. Evol. Microbiol.">
        <title>The Global Catalogue of Microorganisms (GCM) 10K type strain sequencing project: providing services to taxonomists for standard genome sequencing and annotation.</title>
        <authorList>
            <consortium name="The Broad Institute Genomics Platform"/>
            <consortium name="The Broad Institute Genome Sequencing Center for Infectious Disease"/>
            <person name="Wu L."/>
            <person name="Ma J."/>
        </authorList>
    </citation>
    <scope>NUCLEOTIDE SEQUENCE [LARGE SCALE GENOMIC DNA]</scope>
    <source>
        <strain evidence="3">CECT 8289</strain>
    </source>
</reference>
<feature type="chain" id="PRO_5047303392" evidence="1">
    <location>
        <begin position="21"/>
        <end position="271"/>
    </location>
</feature>
<gene>
    <name evidence="2" type="ORF">ACFOWM_04260</name>
</gene>
<dbReference type="Proteomes" id="UP001595907">
    <property type="component" value="Unassembled WGS sequence"/>
</dbReference>
<dbReference type="RefSeq" id="WP_379707441.1">
    <property type="nucleotide sequence ID" value="NZ_JBHSCZ010000001.1"/>
</dbReference>
<protein>
    <submittedName>
        <fullName evidence="2">Uncharacterized protein</fullName>
    </submittedName>
</protein>
<proteinExistence type="predicted"/>
<comment type="caution">
    <text evidence="2">The sequence shown here is derived from an EMBL/GenBank/DDBJ whole genome shotgun (WGS) entry which is preliminary data.</text>
</comment>
<sequence>MKKIFNLTIMVVMLSNVCKAQNDTAAIIKDFNKVVAFFEKPFVYYTCTSYLTAQPVLVASDTMRSNSVFYKSAQSYYLQQLQQEYYIQDSFMIEINNDKKTIWVSKIDEGSKQKLSILPLSNKDLQAVIRNNYAIAQQKLDAQHQKITFDMKDEYAAYTSTKMNISLTYDSRTYLPNAFELNVQFKKSIDDEGIQQLRDDGLDTQQLVQQIGDNKFLLRTQQMKVIFNTIAFEKNTVAAIPDWTTVLTFQQNENSFIAKGKYSSYEITQTF</sequence>
<accession>A0ABV8QT43</accession>
<keyword evidence="1" id="KW-0732">Signal</keyword>
<evidence type="ECO:0000313" key="3">
    <source>
        <dbReference type="Proteomes" id="UP001595907"/>
    </source>
</evidence>